<reference evidence="4" key="1">
    <citation type="submission" date="2016-04" db="UniProtKB">
        <authorList>
            <consortium name="WormBaseParasite"/>
        </authorList>
    </citation>
    <scope>IDENTIFICATION</scope>
</reference>
<feature type="region of interest" description="Disordered" evidence="1">
    <location>
        <begin position="1"/>
        <end position="83"/>
    </location>
</feature>
<dbReference type="AlphaFoldDB" id="A0A158QR56"/>
<reference evidence="2 3" key="2">
    <citation type="submission" date="2018-11" db="EMBL/GenBank/DDBJ databases">
        <authorList>
            <consortium name="Pathogen Informatics"/>
        </authorList>
    </citation>
    <scope>NUCLEOTIDE SEQUENCE [LARGE SCALE GENOMIC DNA]</scope>
    <source>
        <strain evidence="2 3">MHpl1</strain>
    </source>
</reference>
<evidence type="ECO:0000313" key="2">
    <source>
        <dbReference type="EMBL" id="VDO61047.1"/>
    </source>
</evidence>
<sequence length="327" mass="35740">MVFSLSKWEPAPPPVVDAPPPPPNLNLPVEAPPAGLPGLFTGLTPLSSADGVDQRHSKELAQDTRTGSSAPLAHSSTPGTPGTTIVEEVAMERRDVAATAHAIASSKVPITQQTPFPGVLLVEKEKEKSSAEGRVKQARVVHEALMALLRGFGPRRVSQLEAGPQLQSHRHSLSSRIGLVEGVCALSSDRTRPLPVPLADRKWFLPKKVLGDLLVELLAAQNLLANRDLFSKPRTPSTKRPPEPPADVYELRRRMERARENQMACEAVMQEPSRDQGSSTQSPFVHNITREKFLCWNEQAMGKGDCFSDRIDKDRTRDGRGSGVIRF</sequence>
<evidence type="ECO:0000256" key="1">
    <source>
        <dbReference type="SAM" id="MobiDB-lite"/>
    </source>
</evidence>
<dbReference type="Proteomes" id="UP000268014">
    <property type="component" value="Unassembled WGS sequence"/>
</dbReference>
<protein>
    <submittedName>
        <fullName evidence="2 4">Uncharacterized protein</fullName>
    </submittedName>
</protein>
<name>A0A158QR56_HAEPC</name>
<evidence type="ECO:0000313" key="3">
    <source>
        <dbReference type="Proteomes" id="UP000268014"/>
    </source>
</evidence>
<feature type="compositionally biased region" description="Pro residues" evidence="1">
    <location>
        <begin position="10"/>
        <end position="35"/>
    </location>
</feature>
<feature type="compositionally biased region" description="Low complexity" evidence="1">
    <location>
        <begin position="36"/>
        <end position="46"/>
    </location>
</feature>
<feature type="compositionally biased region" description="Basic and acidic residues" evidence="1">
    <location>
        <begin position="52"/>
        <end position="62"/>
    </location>
</feature>
<keyword evidence="3" id="KW-1185">Reference proteome</keyword>
<feature type="compositionally biased region" description="Polar residues" evidence="1">
    <location>
        <begin position="63"/>
        <end position="83"/>
    </location>
</feature>
<dbReference type="WBParaSite" id="HPLM_0001666601-mRNA-1">
    <property type="protein sequence ID" value="HPLM_0001666601-mRNA-1"/>
    <property type="gene ID" value="HPLM_0001666601"/>
</dbReference>
<evidence type="ECO:0000313" key="4">
    <source>
        <dbReference type="WBParaSite" id="HPLM_0001666601-mRNA-1"/>
    </source>
</evidence>
<proteinExistence type="predicted"/>
<dbReference type="OMA" id="RENQMAC"/>
<accession>A0A158QR56</accession>
<dbReference type="EMBL" id="UZAF01019523">
    <property type="protein sequence ID" value="VDO61047.1"/>
    <property type="molecule type" value="Genomic_DNA"/>
</dbReference>
<organism evidence="4">
    <name type="scientific">Haemonchus placei</name>
    <name type="common">Barber's pole worm</name>
    <dbReference type="NCBI Taxonomy" id="6290"/>
    <lineage>
        <taxon>Eukaryota</taxon>
        <taxon>Metazoa</taxon>
        <taxon>Ecdysozoa</taxon>
        <taxon>Nematoda</taxon>
        <taxon>Chromadorea</taxon>
        <taxon>Rhabditida</taxon>
        <taxon>Rhabditina</taxon>
        <taxon>Rhabditomorpha</taxon>
        <taxon>Strongyloidea</taxon>
        <taxon>Trichostrongylidae</taxon>
        <taxon>Haemonchus</taxon>
    </lineage>
</organism>
<gene>
    <name evidence="2" type="ORF">HPLM_LOCUS16658</name>
</gene>